<feature type="compositionally biased region" description="Polar residues" evidence="1">
    <location>
        <begin position="153"/>
        <end position="162"/>
    </location>
</feature>
<proteinExistence type="predicted"/>
<dbReference type="AlphaFoldDB" id="A0A8C6ZKE2"/>
<accession>A0A8C6ZKE2</accession>
<feature type="compositionally biased region" description="Pro residues" evidence="1">
    <location>
        <begin position="71"/>
        <end position="83"/>
    </location>
</feature>
<sequence>MGKAGSVPGYEMCHPQEKSAGTCNLHPKHYATSSRRVCLMGKGTVISMVLEDPPPWREGSCSRRDGSKPRSPAPSLPGPCPPRLATPLTCGLRPTACCTRSVTARSAGPSPSLAAMPTLHIPGRPPPPSATHTRPFSFLSLLPSPPPSVSVLQSATLSSRSP</sequence>
<name>A0A8C6ZKE2_NOTPE</name>
<evidence type="ECO:0000313" key="2">
    <source>
        <dbReference type="Ensembl" id="ENSNPEP00000014997.1"/>
    </source>
</evidence>
<evidence type="ECO:0000313" key="3">
    <source>
        <dbReference type="Proteomes" id="UP000694420"/>
    </source>
</evidence>
<organism evidence="2 3">
    <name type="scientific">Nothoprocta perdicaria</name>
    <name type="common">Chilean tinamou</name>
    <name type="synonym">Crypturus perdicarius</name>
    <dbReference type="NCBI Taxonomy" id="30464"/>
    <lineage>
        <taxon>Eukaryota</taxon>
        <taxon>Metazoa</taxon>
        <taxon>Chordata</taxon>
        <taxon>Craniata</taxon>
        <taxon>Vertebrata</taxon>
        <taxon>Euteleostomi</taxon>
        <taxon>Archelosauria</taxon>
        <taxon>Archosauria</taxon>
        <taxon>Dinosauria</taxon>
        <taxon>Saurischia</taxon>
        <taxon>Theropoda</taxon>
        <taxon>Coelurosauria</taxon>
        <taxon>Aves</taxon>
        <taxon>Palaeognathae</taxon>
        <taxon>Tinamiformes</taxon>
        <taxon>Tinamidae</taxon>
        <taxon>Nothoprocta</taxon>
    </lineage>
</organism>
<reference evidence="2" key="2">
    <citation type="submission" date="2025-09" db="UniProtKB">
        <authorList>
            <consortium name="Ensembl"/>
        </authorList>
    </citation>
    <scope>IDENTIFICATION</scope>
</reference>
<reference evidence="2" key="1">
    <citation type="submission" date="2025-08" db="UniProtKB">
        <authorList>
            <consortium name="Ensembl"/>
        </authorList>
    </citation>
    <scope>IDENTIFICATION</scope>
</reference>
<evidence type="ECO:0000256" key="1">
    <source>
        <dbReference type="SAM" id="MobiDB-lite"/>
    </source>
</evidence>
<keyword evidence="3" id="KW-1185">Reference proteome</keyword>
<dbReference type="Proteomes" id="UP000694420">
    <property type="component" value="Unplaced"/>
</dbReference>
<feature type="region of interest" description="Disordered" evidence="1">
    <location>
        <begin position="101"/>
        <end position="162"/>
    </location>
</feature>
<feature type="region of interest" description="Disordered" evidence="1">
    <location>
        <begin position="50"/>
        <end position="83"/>
    </location>
</feature>
<protein>
    <submittedName>
        <fullName evidence="2">Uncharacterized protein</fullName>
    </submittedName>
</protein>
<dbReference type="Ensembl" id="ENSNPET00000015369.1">
    <property type="protein sequence ID" value="ENSNPEP00000014997.1"/>
    <property type="gene ID" value="ENSNPEG00000011205.1"/>
</dbReference>